<feature type="region of interest" description="Disordered" evidence="1">
    <location>
        <begin position="321"/>
        <end position="383"/>
    </location>
</feature>
<feature type="compositionally biased region" description="Basic and acidic residues" evidence="1">
    <location>
        <begin position="2011"/>
        <end position="2026"/>
    </location>
</feature>
<feature type="compositionally biased region" description="Polar residues" evidence="1">
    <location>
        <begin position="157"/>
        <end position="197"/>
    </location>
</feature>
<feature type="compositionally biased region" description="Low complexity" evidence="1">
    <location>
        <begin position="1895"/>
        <end position="1910"/>
    </location>
</feature>
<feature type="domain" description="Myb-like" evidence="2">
    <location>
        <begin position="440"/>
        <end position="488"/>
    </location>
</feature>
<dbReference type="GO" id="GO:0001156">
    <property type="term" value="F:TFIIIC-class transcription factor complex binding"/>
    <property type="evidence" value="ECO:0007669"/>
    <property type="project" value="TreeGrafter"/>
</dbReference>
<dbReference type="GO" id="GO:0000126">
    <property type="term" value="C:transcription factor TFIIIB complex"/>
    <property type="evidence" value="ECO:0007669"/>
    <property type="project" value="TreeGrafter"/>
</dbReference>
<feature type="compositionally biased region" description="Basic residues" evidence="1">
    <location>
        <begin position="1947"/>
        <end position="1956"/>
    </location>
</feature>
<feature type="compositionally biased region" description="Polar residues" evidence="1">
    <location>
        <begin position="2111"/>
        <end position="2139"/>
    </location>
</feature>
<feature type="compositionally biased region" description="Basic and acidic residues" evidence="1">
    <location>
        <begin position="1079"/>
        <end position="1091"/>
    </location>
</feature>
<feature type="compositionally biased region" description="Basic and acidic residues" evidence="1">
    <location>
        <begin position="1428"/>
        <end position="1440"/>
    </location>
</feature>
<feature type="compositionally biased region" description="Acidic residues" evidence="1">
    <location>
        <begin position="359"/>
        <end position="383"/>
    </location>
</feature>
<feature type="compositionally biased region" description="Basic and acidic residues" evidence="1">
    <location>
        <begin position="1379"/>
        <end position="1391"/>
    </location>
</feature>
<protein>
    <submittedName>
        <fullName evidence="3">(Atlantic silverside) hypothetical protein</fullName>
    </submittedName>
</protein>
<evidence type="ECO:0000259" key="2">
    <source>
        <dbReference type="SMART" id="SM00717"/>
    </source>
</evidence>
<feature type="compositionally biased region" description="Polar residues" evidence="1">
    <location>
        <begin position="1977"/>
        <end position="1994"/>
    </location>
</feature>
<feature type="compositionally biased region" description="Basic residues" evidence="1">
    <location>
        <begin position="1213"/>
        <end position="1222"/>
    </location>
</feature>
<feature type="region of interest" description="Disordered" evidence="1">
    <location>
        <begin position="1333"/>
        <end position="1473"/>
    </location>
</feature>
<feature type="compositionally biased region" description="Polar residues" evidence="1">
    <location>
        <begin position="1163"/>
        <end position="1180"/>
    </location>
</feature>
<dbReference type="InterPro" id="IPR039467">
    <property type="entry name" value="TFIIIB_B''_Myb"/>
</dbReference>
<feature type="region of interest" description="Disordered" evidence="1">
    <location>
        <begin position="1121"/>
        <end position="1284"/>
    </location>
</feature>
<feature type="compositionally biased region" description="Polar residues" evidence="1">
    <location>
        <begin position="2244"/>
        <end position="2263"/>
    </location>
</feature>
<feature type="region of interest" description="Disordered" evidence="1">
    <location>
        <begin position="1527"/>
        <end position="1608"/>
    </location>
</feature>
<feature type="compositionally biased region" description="Basic residues" evidence="1">
    <location>
        <begin position="1397"/>
        <end position="1408"/>
    </location>
</feature>
<dbReference type="CDD" id="cd00167">
    <property type="entry name" value="SANT"/>
    <property type="match status" value="1"/>
</dbReference>
<sequence>MMRRSRFSVRPNVSIAGRTSASTPQETPTTGQAATENPKEADESNSTTTVTGNTDVTPSEKAPCPGNGNDQNGDSTSSSAALQRRKRFSVKPKVAPGRPSTSRTPKSPIKVVSETTAEVTGSDSDKPSTSSQAGTTAAPPELQSPRRQRHSEDSKQTKIQTKLTPTSYENSSSVESAESLLKQTDQPTDGSKQTENLSGGKVKEVSLRPPDKVPPSLPDREATEISEKAKTLVSSKSLVSLTPSALSLSRLLNSPSDLQRLVKAQKLRELLRQERWKEKKLKRAKACSKEFTLDPTKMTMRDLIHYLPTSNPMTSSLEETALENETEVHFSPERMRSPERAQEPETRNPIKVSSRQEEVQEEVQEEEQEEEVAADGEEEDEEALMVPQVKVAEDGSLIIDEESLTVEVLRAKGPNPAQDRDPIFERGSTTTYSSFRKATYTKPWSIEETDMFFLAVSMVGTDFSMICQLFPHRARSEIKNKFKKEERVNSWRVDKAFRERRKLDIEYFSKLLEKVLEVQKDKKKLRSLAQKNTSKRNKNKAKGKNLSDAEKEDENQIPDLEGGEKENDDLSNEGGIPAPEPKRKRKRKNKSDALIEEPSDKKNKKDPKSNKQSEAEVPEDSEAALPEDHTNPDIFEKTQNVNATTDSAVQPAKLSGRRAAKSVLPLGLNPGKKRQPSTKATEGVPGKEGQSGNEDDSSLGKVSRRNSVGDDITSEEEDITVKPQKPTRYGRVPKPTHPLNYSSEDDPPSASETTSASPVASKSKTKTIGKRGNSSKSQSALKSKKPKLVTLRSSKSDFSGDEDEDGQTDNLLTYSSSKESGSSLFVPTSLHTSNPEISEVDESMVELDILDSMPDVLGISQDAMCLDSSCQQAQDETGTTEPCEHQLDLLVDVIDLLSSEHTEEAQDESYNEAAQTLLTIGNLAHISQSEEIETLVQDSLTADGDEPRQLEEGPPDQIAIPSVSAELTQKATETSETVTSVELESSEADSGDTFGVKSNDPMSDKLIGETEPTTHLQSNPENPNESSPLTKPGLFPKVKPKPNLSRTPRTAQSVSETSKEREAEEESPAVSLNLSQTNETEKISESAPELFKDDISTTKMLADQEESDVITTDCGSLTIQSDCYPESQPELTTFTKSASESTDETLSADVRTQKTVSDKHAASESSVMETVEDSCSNSAPVQDESEKLPPSSVEDLPVSQKEKSKDLTLCKPGRSRLPKVKPKPNLPRALKCSRSKPQTTEGNPVEDLHSCPNPELEPASTRSPICNPKEVQPPNEEMNTHVGFVDQALDVASSDQTVREGQNYSEVQLEPKIDETIRDTVSASTFIDRNLMSKAGTSGSNTDVLPHSVVTEPEIRAGPHVKGATAEEGGGSPTLVIAPEEKLAATEEKGKLPSACHLRKTRSQKMKPKPNLPLTSRAEKSKPQATKEQVEKDSSAHPEFQKTTVAEAEPTPACTALPEKQSESAHPSSAVKPSILTIEELPLKEETQTSTGIFVQVEHKQAAASDQNTMRNQTCSEVLLESCKEETTRCSGSADQNLIPHAGTDERSFNNEGRGEEQTRSGGVCQMEVDRATSNPNVSEKPGREDPPSDKVSVSDIGHETVTSHEVISESCGELAATDLQVGQGLNVDSATTEEDRGNPALIVKPVEKIQVHQEHTEASAACQLRKGRLPKIKPKPQLRQTRAARPKSQTIKEPDEKDSSFHPNPEFGKKIVAVVEQQPECNPSPEIQSQSTNEGLIGKINVVATDQSAKEVQPALTDGPVSTELPDENLMTTVGTESTLNNVRTTNSALTESQVGHGSNVSLAPVQERNDQPAAPATFSDPLPASKKDDAVAPTSQSGRSGSLKPEPRSEPELKKGSITLLQLVDIPQSSVEEAETEPTCSAAPPERSRQNKSSDLASDPDPSLDLASTRTRSKGLLKAEEQLIKDAGCEQVLSPTCSKQAIPQRRQRFPKGKPKPNLGSPSRIAIRKPKPEAHNTLSEEQPMETSDGTTDGTVEKSSGDLMSINPPSETDHSSLRDYKVDRTSTKTVTASTNQLTTDPAAASDLKVSIQVGSTEAETHSVSAADTSPVHAEKDCSVQDTDHTADPFETSIKAPQKSRGRPLRPKPNLKCSTRPPQRPPVQNITPSGADSGSCSQVEEASIDEKTVIDNETAERFIDKPSNSDFSSNNAPSSPGCVAQLSPILNAPMSSTEESQRYSLLSEVLPEKVPSDPEEPFFILSLTEIPVCSSGEVLDTRAEHLPSQPVSDASIQHPSVSGESSASGHGPLPYATKPVSTKESMVTSVIDKQDIGSEPAASEGSRSDVCLQEDTANPQEALESSGAEILPSKQRPIDSARKDTLRRRKKPATSAPIEAEEVPNPKSSSQDCEHPEPPAQPKAFDERSDQEKPAGGKNPDSRSESKPAQSAECKKRRNAKAVSKRAKMKSPFKTGKKPSELADSASHDVAPTQSVTQPPKESHSAALTSPAPLEVDISPTSDCFHPTPRTSHHKAEASASQEGDCVESFFVEEPTNVSQYFLSDIFTEVDEG</sequence>
<feature type="region of interest" description="Disordered" evidence="1">
    <location>
        <begin position="527"/>
        <end position="835"/>
    </location>
</feature>
<feature type="compositionally biased region" description="Basic and acidic residues" evidence="1">
    <location>
        <begin position="2072"/>
        <end position="2087"/>
    </location>
</feature>
<feature type="region of interest" description="Disordered" evidence="1">
    <location>
        <begin position="1667"/>
        <end position="1706"/>
    </location>
</feature>
<feature type="compositionally biased region" description="Basic and acidic residues" evidence="1">
    <location>
        <begin position="590"/>
        <end position="614"/>
    </location>
</feature>
<organism evidence="3 4">
    <name type="scientific">Menidia menidia</name>
    <name type="common">Atlantic silverside</name>
    <dbReference type="NCBI Taxonomy" id="238744"/>
    <lineage>
        <taxon>Eukaryota</taxon>
        <taxon>Metazoa</taxon>
        <taxon>Chordata</taxon>
        <taxon>Craniata</taxon>
        <taxon>Vertebrata</taxon>
        <taxon>Euteleostomi</taxon>
        <taxon>Actinopterygii</taxon>
        <taxon>Neopterygii</taxon>
        <taxon>Teleostei</taxon>
        <taxon>Neoteleostei</taxon>
        <taxon>Acanthomorphata</taxon>
        <taxon>Ovalentaria</taxon>
        <taxon>Atherinomorphae</taxon>
        <taxon>Atheriniformes</taxon>
        <taxon>Atherinopsidae</taxon>
        <taxon>Menidiinae</taxon>
        <taxon>Menidia</taxon>
    </lineage>
</organism>
<feature type="compositionally biased region" description="Polar residues" evidence="1">
    <location>
        <begin position="1044"/>
        <end position="1054"/>
    </location>
</feature>
<dbReference type="EMBL" id="CAJRST010003335">
    <property type="protein sequence ID" value="CAG5867604.1"/>
    <property type="molecule type" value="Genomic_DNA"/>
</dbReference>
<feature type="compositionally biased region" description="Basic and acidic residues" evidence="1">
    <location>
        <begin position="2379"/>
        <end position="2401"/>
    </location>
</feature>
<gene>
    <name evidence="3" type="ORF">MMEN_LOCUS4407</name>
</gene>
<feature type="compositionally biased region" description="Basic and acidic residues" evidence="1">
    <location>
        <begin position="1543"/>
        <end position="1559"/>
    </location>
</feature>
<feature type="compositionally biased region" description="Low complexity" evidence="1">
    <location>
        <begin position="972"/>
        <end position="983"/>
    </location>
</feature>
<dbReference type="PANTHER" id="PTHR22929">
    <property type="entry name" value="RNA POLYMERASE III TRANSCRIPTION INITIATION FACTOR B"/>
    <property type="match status" value="1"/>
</dbReference>
<feature type="compositionally biased region" description="Polar residues" evidence="1">
    <location>
        <begin position="2161"/>
        <end position="2173"/>
    </location>
</feature>
<dbReference type="Gene3D" id="1.10.10.60">
    <property type="entry name" value="Homeodomain-like"/>
    <property type="match status" value="1"/>
</dbReference>
<feature type="compositionally biased region" description="Basic residues" evidence="1">
    <location>
        <begin position="1667"/>
        <end position="1677"/>
    </location>
</feature>
<feature type="compositionally biased region" description="Low complexity" evidence="1">
    <location>
        <begin position="44"/>
        <end position="57"/>
    </location>
</feature>
<feature type="region of interest" description="Disordered" evidence="1">
    <location>
        <begin position="1"/>
        <end position="222"/>
    </location>
</feature>
<dbReference type="SMART" id="SM00717">
    <property type="entry name" value="SANT"/>
    <property type="match status" value="1"/>
</dbReference>
<feature type="compositionally biased region" description="Basic and acidic residues" evidence="1">
    <location>
        <begin position="626"/>
        <end position="636"/>
    </location>
</feature>
<proteinExistence type="predicted"/>
<feature type="compositionally biased region" description="Polar residues" evidence="1">
    <location>
        <begin position="637"/>
        <end position="648"/>
    </location>
</feature>
<feature type="compositionally biased region" description="Polar residues" evidence="1">
    <location>
        <begin position="1011"/>
        <end position="1029"/>
    </location>
</feature>
<feature type="compositionally biased region" description="Polar residues" evidence="1">
    <location>
        <begin position="2027"/>
        <end position="2039"/>
    </location>
</feature>
<evidence type="ECO:0000256" key="1">
    <source>
        <dbReference type="SAM" id="MobiDB-lite"/>
    </source>
</evidence>
<dbReference type="PANTHER" id="PTHR22929:SF0">
    <property type="entry name" value="TRANSCRIPTION FACTOR TFIIIB COMPONENT B'' HOMOLOG"/>
    <property type="match status" value="1"/>
</dbReference>
<comment type="caution">
    <text evidence="3">The sequence shown here is derived from an EMBL/GenBank/DDBJ whole genome shotgun (WGS) entry which is preliminary data.</text>
</comment>
<name>A0A8S4AHZ0_9TELE</name>
<feature type="compositionally biased region" description="Basic residues" evidence="1">
    <location>
        <begin position="2410"/>
        <end position="2432"/>
    </location>
</feature>
<feature type="compositionally biased region" description="Polar residues" evidence="1">
    <location>
        <begin position="2052"/>
        <end position="2067"/>
    </location>
</feature>
<dbReference type="SUPFAM" id="SSF46689">
    <property type="entry name" value="Homeodomain-like"/>
    <property type="match status" value="1"/>
</dbReference>
<feature type="compositionally biased region" description="Basic and acidic residues" evidence="1">
    <location>
        <begin position="1691"/>
        <end position="1701"/>
    </location>
</feature>
<feature type="compositionally biased region" description="Polar residues" evidence="1">
    <location>
        <begin position="1129"/>
        <end position="1140"/>
    </location>
</feature>
<feature type="compositionally biased region" description="Basic and acidic residues" evidence="1">
    <location>
        <begin position="1847"/>
        <end position="1857"/>
    </location>
</feature>
<dbReference type="GO" id="GO:0070898">
    <property type="term" value="P:RNA polymerase III preinitiation complex assembly"/>
    <property type="evidence" value="ECO:0007669"/>
    <property type="project" value="TreeGrafter"/>
</dbReference>
<feature type="region of interest" description="Disordered" evidence="1">
    <location>
        <begin position="1792"/>
        <end position="1915"/>
    </location>
</feature>
<feature type="region of interest" description="Disordered" evidence="1">
    <location>
        <begin position="1929"/>
        <end position="2177"/>
    </location>
</feature>
<feature type="compositionally biased region" description="Polar residues" evidence="1">
    <location>
        <begin position="113"/>
        <end position="135"/>
    </location>
</feature>
<dbReference type="InterPro" id="IPR001005">
    <property type="entry name" value="SANT/Myb"/>
</dbReference>
<feature type="compositionally biased region" description="Low complexity" evidence="1">
    <location>
        <begin position="748"/>
        <end position="761"/>
    </location>
</feature>
<feature type="compositionally biased region" description="Polar residues" evidence="1">
    <location>
        <begin position="1792"/>
        <end position="1803"/>
    </location>
</feature>
<reference evidence="3" key="1">
    <citation type="submission" date="2021-05" db="EMBL/GenBank/DDBJ databases">
        <authorList>
            <person name="Tigano A."/>
        </authorList>
    </citation>
    <scope>NUCLEOTIDE SEQUENCE</scope>
</reference>
<feature type="compositionally biased region" description="Polar residues" evidence="1">
    <location>
        <begin position="68"/>
        <end position="81"/>
    </location>
</feature>
<dbReference type="Proteomes" id="UP000677803">
    <property type="component" value="Unassembled WGS sequence"/>
</dbReference>
<feature type="compositionally biased region" description="Basic and acidic residues" evidence="1">
    <location>
        <begin position="201"/>
        <end position="211"/>
    </location>
</feature>
<feature type="compositionally biased region" description="Basic and acidic residues" evidence="1">
    <location>
        <begin position="326"/>
        <end position="358"/>
    </location>
</feature>
<feature type="compositionally biased region" description="Basic and acidic residues" evidence="1">
    <location>
        <begin position="2143"/>
        <end position="2159"/>
    </location>
</feature>
<dbReference type="OrthoDB" id="272624at2759"/>
<feature type="compositionally biased region" description="Polar residues" evidence="1">
    <location>
        <begin position="2274"/>
        <end position="2283"/>
    </location>
</feature>
<feature type="region of interest" description="Disordered" evidence="1">
    <location>
        <begin position="970"/>
        <end position="1091"/>
    </location>
</feature>
<dbReference type="Pfam" id="PF15963">
    <property type="entry name" value="Myb_DNA-bind_7"/>
    <property type="match status" value="1"/>
</dbReference>
<evidence type="ECO:0000313" key="4">
    <source>
        <dbReference type="Proteomes" id="UP000677803"/>
    </source>
</evidence>
<feature type="compositionally biased region" description="Polar residues" evidence="1">
    <location>
        <begin position="17"/>
        <end position="35"/>
    </location>
</feature>
<dbReference type="InterPro" id="IPR009057">
    <property type="entry name" value="Homeodomain-like_sf"/>
</dbReference>
<feature type="region of interest" description="Disordered" evidence="1">
    <location>
        <begin position="2243"/>
        <end position="2497"/>
    </location>
</feature>
<evidence type="ECO:0000313" key="3">
    <source>
        <dbReference type="EMBL" id="CAG5867604.1"/>
    </source>
</evidence>
<accession>A0A8S4AHZ0</accession>
<keyword evidence="4" id="KW-1185">Reference proteome</keyword>
<feature type="compositionally biased region" description="Polar residues" evidence="1">
    <location>
        <begin position="808"/>
        <end position="835"/>
    </location>
</feature>
<feature type="compositionally biased region" description="Basic residues" evidence="1">
    <location>
        <begin position="533"/>
        <end position="543"/>
    </location>
</feature>